<protein>
    <recommendedName>
        <fullName evidence="3">Bacterial surface antigen (D15) domain-containing protein</fullName>
    </recommendedName>
</protein>
<evidence type="ECO:0000256" key="1">
    <source>
        <dbReference type="SAM" id="SignalP"/>
    </source>
</evidence>
<feature type="signal peptide" evidence="1">
    <location>
        <begin position="1"/>
        <end position="22"/>
    </location>
</feature>
<dbReference type="EMBL" id="FWDM01000021">
    <property type="protein sequence ID" value="SLM13195.1"/>
    <property type="molecule type" value="Genomic_DNA"/>
</dbReference>
<dbReference type="AlphaFoldDB" id="A0A3P3XJL3"/>
<reference evidence="2" key="1">
    <citation type="submission" date="2017-02" db="EMBL/GenBank/DDBJ databases">
        <authorList>
            <person name="Regsiter A."/>
            <person name="William W."/>
        </authorList>
    </citation>
    <scope>NUCLEOTIDE SEQUENCE</scope>
    <source>
        <strain evidence="2">Bib</strain>
    </source>
</reference>
<sequence>MQRRPLFLLAMLALCCTTQIFAAPGIAFTLNSIKTNSDIIAGLPLPTGADLTLELPLGSTSTAFTLRAAAGYESRMILRSTATMFPIAEPPAIDGVNRFFWTNALAELGVKQYLLHKEHEQAWLFGLVRGRYENNSPSFPTTLFPDAQAVRSASGVGGIAFDSIRWLGKNVKKGVSAELSYEYSPDFANFSGTPADFGRANFTAKAFVPLSASNFATYLALYGVGDYALGSHIPHEVLTTFGGITGTKGIGDMVRGAQPWGYEAPAKTYVSAELRVAGPSMFRDFAIYPVGYLFADAAAYGSLYGSPLADNSGMIASAGAGASVSVLNFLWLGAYAGWRLPVNDPLSAIYYGSAHGFFWNFTFVAHY</sequence>
<gene>
    <name evidence="2" type="ORF">SPIROBIBN47_280041</name>
</gene>
<evidence type="ECO:0008006" key="3">
    <source>
        <dbReference type="Google" id="ProtNLM"/>
    </source>
</evidence>
<keyword evidence="1" id="KW-0732">Signal</keyword>
<proteinExistence type="predicted"/>
<name>A0A3P3XJL3_9SPIR</name>
<feature type="chain" id="PRO_5018020159" description="Bacterial surface antigen (D15) domain-containing protein" evidence="1">
    <location>
        <begin position="23"/>
        <end position="367"/>
    </location>
</feature>
<accession>A0A3P3XJL3</accession>
<evidence type="ECO:0000313" key="2">
    <source>
        <dbReference type="EMBL" id="SLM13195.1"/>
    </source>
</evidence>
<organism evidence="2">
    <name type="scientific">uncultured spirochete</name>
    <dbReference type="NCBI Taxonomy" id="156406"/>
    <lineage>
        <taxon>Bacteria</taxon>
        <taxon>Pseudomonadati</taxon>
        <taxon>Spirochaetota</taxon>
        <taxon>Spirochaetia</taxon>
        <taxon>Spirochaetales</taxon>
        <taxon>environmental samples</taxon>
    </lineage>
</organism>